<sequence length="252" mass="27929">MASAMFLSLMFLLPTMLLEAKEYDVGGKDGWVLKPSDYYSRWAQSNRFQINDTLYFKYNKANDSVLVVKKENYDSCNTNNPKQKMDDGDSRFKLSDSGLYYFISGNVENCKHGEKVIVLVMARHKHHPLPTTAPAPSQPPASALSPPQIHSSTLDTPAPSPSKASFVGVSVGFRVMVWIVLVFSTSYAGHSDAQVSEPPSAGPRPLMALMVIKWLPENGYEALMCSKCSSFRFTAVTIRGSIRPLVNRARLV</sequence>
<evidence type="ECO:0000256" key="2">
    <source>
        <dbReference type="ARBA" id="ARBA00022475"/>
    </source>
</evidence>
<reference evidence="13 14" key="2">
    <citation type="journal article" date="2017" name="Front. Plant Sci.">
        <title>Gene Classification and Mining of Molecular Markers Useful in Red Clover (Trifolium pratense) Breeding.</title>
        <authorList>
            <person name="Istvanek J."/>
            <person name="Dluhosova J."/>
            <person name="Dluhos P."/>
            <person name="Patkova L."/>
            <person name="Nedelnik J."/>
            <person name="Repkova J."/>
        </authorList>
    </citation>
    <scope>NUCLEOTIDE SEQUENCE [LARGE SCALE GENOMIC DNA]</scope>
    <source>
        <strain evidence="14">cv. Tatra</strain>
        <tissue evidence="13">Young leaves</tissue>
    </source>
</reference>
<keyword evidence="6" id="KW-1015">Disulfide bond</keyword>
<protein>
    <submittedName>
        <fullName evidence="13">Early nodulin-like protein 2-like</fullName>
    </submittedName>
</protein>
<feature type="signal peptide" evidence="11">
    <location>
        <begin position="1"/>
        <end position="20"/>
    </location>
</feature>
<comment type="similarity">
    <text evidence="9">Belongs to the early nodulin-like (ENODL) family.</text>
</comment>
<evidence type="ECO:0000313" key="14">
    <source>
        <dbReference type="Proteomes" id="UP000236291"/>
    </source>
</evidence>
<keyword evidence="7" id="KW-0325">Glycoprotein</keyword>
<keyword evidence="8" id="KW-0449">Lipoprotein</keyword>
<dbReference type="GO" id="GO:0098552">
    <property type="term" value="C:side of membrane"/>
    <property type="evidence" value="ECO:0007669"/>
    <property type="project" value="UniProtKB-KW"/>
</dbReference>
<evidence type="ECO:0000256" key="10">
    <source>
        <dbReference type="SAM" id="MobiDB-lite"/>
    </source>
</evidence>
<evidence type="ECO:0000256" key="7">
    <source>
        <dbReference type="ARBA" id="ARBA00023180"/>
    </source>
</evidence>
<dbReference type="InterPro" id="IPR041846">
    <property type="entry name" value="ENL_dom"/>
</dbReference>
<dbReference type="STRING" id="57577.A0A2K3L9N9"/>
<gene>
    <name evidence="13" type="ORF">L195_g031182</name>
</gene>
<keyword evidence="2" id="KW-1003">Cell membrane</keyword>
<dbReference type="Proteomes" id="UP000236291">
    <property type="component" value="Unassembled WGS sequence"/>
</dbReference>
<organism evidence="13 14">
    <name type="scientific">Trifolium pratense</name>
    <name type="common">Red clover</name>
    <dbReference type="NCBI Taxonomy" id="57577"/>
    <lineage>
        <taxon>Eukaryota</taxon>
        <taxon>Viridiplantae</taxon>
        <taxon>Streptophyta</taxon>
        <taxon>Embryophyta</taxon>
        <taxon>Tracheophyta</taxon>
        <taxon>Spermatophyta</taxon>
        <taxon>Magnoliopsida</taxon>
        <taxon>eudicotyledons</taxon>
        <taxon>Gunneridae</taxon>
        <taxon>Pentapetalae</taxon>
        <taxon>rosids</taxon>
        <taxon>fabids</taxon>
        <taxon>Fabales</taxon>
        <taxon>Fabaceae</taxon>
        <taxon>Papilionoideae</taxon>
        <taxon>50 kb inversion clade</taxon>
        <taxon>NPAAA clade</taxon>
        <taxon>Hologalegina</taxon>
        <taxon>IRL clade</taxon>
        <taxon>Trifolieae</taxon>
        <taxon>Trifolium</taxon>
    </lineage>
</organism>
<dbReference type="Pfam" id="PF02298">
    <property type="entry name" value="Cu_bind_like"/>
    <property type="match status" value="1"/>
</dbReference>
<evidence type="ECO:0000256" key="9">
    <source>
        <dbReference type="ARBA" id="ARBA00035011"/>
    </source>
</evidence>
<feature type="region of interest" description="Disordered" evidence="10">
    <location>
        <begin position="128"/>
        <end position="162"/>
    </location>
</feature>
<feature type="chain" id="PRO_5014472043" evidence="11">
    <location>
        <begin position="21"/>
        <end position="252"/>
    </location>
</feature>
<reference evidence="13 14" key="1">
    <citation type="journal article" date="2014" name="Am. J. Bot.">
        <title>Genome assembly and annotation for red clover (Trifolium pratense; Fabaceae).</title>
        <authorList>
            <person name="Istvanek J."/>
            <person name="Jaros M."/>
            <person name="Krenek A."/>
            <person name="Repkova J."/>
        </authorList>
    </citation>
    <scope>NUCLEOTIDE SEQUENCE [LARGE SCALE GENOMIC DNA]</scope>
    <source>
        <strain evidence="14">cv. Tatra</strain>
        <tissue evidence="13">Young leaves</tissue>
    </source>
</reference>
<dbReference type="PANTHER" id="PTHR33021">
    <property type="entry name" value="BLUE COPPER PROTEIN"/>
    <property type="match status" value="1"/>
</dbReference>
<evidence type="ECO:0000259" key="12">
    <source>
        <dbReference type="PROSITE" id="PS51485"/>
    </source>
</evidence>
<evidence type="ECO:0000313" key="13">
    <source>
        <dbReference type="EMBL" id="PNX75249.1"/>
    </source>
</evidence>
<evidence type="ECO:0000256" key="3">
    <source>
        <dbReference type="ARBA" id="ARBA00022622"/>
    </source>
</evidence>
<feature type="non-terminal residue" evidence="13">
    <location>
        <position position="252"/>
    </location>
</feature>
<keyword evidence="3" id="KW-0336">GPI-anchor</keyword>
<dbReference type="GO" id="GO:0009055">
    <property type="term" value="F:electron transfer activity"/>
    <property type="evidence" value="ECO:0007669"/>
    <property type="project" value="InterPro"/>
</dbReference>
<evidence type="ECO:0000256" key="8">
    <source>
        <dbReference type="ARBA" id="ARBA00023288"/>
    </source>
</evidence>
<dbReference type="GO" id="GO:0005886">
    <property type="term" value="C:plasma membrane"/>
    <property type="evidence" value="ECO:0007669"/>
    <property type="project" value="UniProtKB-SubCell"/>
</dbReference>
<dbReference type="InterPro" id="IPR008972">
    <property type="entry name" value="Cupredoxin"/>
</dbReference>
<keyword evidence="5" id="KW-0472">Membrane</keyword>
<dbReference type="InterPro" id="IPR039391">
    <property type="entry name" value="Phytocyanin-like"/>
</dbReference>
<dbReference type="Gene3D" id="2.60.40.420">
    <property type="entry name" value="Cupredoxins - blue copper proteins"/>
    <property type="match status" value="1"/>
</dbReference>
<dbReference type="PANTHER" id="PTHR33021:SF490">
    <property type="entry name" value="PLASTOCYANIN-LIKE DOMAIN PROTEIN"/>
    <property type="match status" value="1"/>
</dbReference>
<dbReference type="PROSITE" id="PS51485">
    <property type="entry name" value="PHYTOCYANIN"/>
    <property type="match status" value="1"/>
</dbReference>
<comment type="subcellular location">
    <subcellularLocation>
        <location evidence="1">Cell membrane</location>
        <topology evidence="1">Lipid-anchor</topology>
        <topology evidence="1">GPI-anchor</topology>
    </subcellularLocation>
</comment>
<dbReference type="AlphaFoldDB" id="A0A2K3L9N9"/>
<dbReference type="InterPro" id="IPR003245">
    <property type="entry name" value="Phytocyanin_dom"/>
</dbReference>
<proteinExistence type="inferred from homology"/>
<evidence type="ECO:0000256" key="1">
    <source>
        <dbReference type="ARBA" id="ARBA00004609"/>
    </source>
</evidence>
<dbReference type="CDD" id="cd11019">
    <property type="entry name" value="OsENODL1_like"/>
    <property type="match status" value="1"/>
</dbReference>
<feature type="domain" description="Phytocyanin" evidence="12">
    <location>
        <begin position="21"/>
        <end position="122"/>
    </location>
</feature>
<evidence type="ECO:0000256" key="6">
    <source>
        <dbReference type="ARBA" id="ARBA00023157"/>
    </source>
</evidence>
<accession>A0A2K3L9N9</accession>
<dbReference type="FunFam" id="2.60.40.420:FF:000010">
    <property type="entry name" value="Early nodulin-like protein 1"/>
    <property type="match status" value="1"/>
</dbReference>
<evidence type="ECO:0000256" key="11">
    <source>
        <dbReference type="SAM" id="SignalP"/>
    </source>
</evidence>
<name>A0A2K3L9N9_TRIPR</name>
<evidence type="ECO:0000256" key="4">
    <source>
        <dbReference type="ARBA" id="ARBA00022729"/>
    </source>
</evidence>
<keyword evidence="4 11" id="KW-0732">Signal</keyword>
<comment type="caution">
    <text evidence="13">The sequence shown here is derived from an EMBL/GenBank/DDBJ whole genome shotgun (WGS) entry which is preliminary data.</text>
</comment>
<dbReference type="SUPFAM" id="SSF49503">
    <property type="entry name" value="Cupredoxins"/>
    <property type="match status" value="1"/>
</dbReference>
<evidence type="ECO:0000256" key="5">
    <source>
        <dbReference type="ARBA" id="ARBA00023136"/>
    </source>
</evidence>
<dbReference type="EMBL" id="ASHM01028749">
    <property type="protein sequence ID" value="PNX75249.1"/>
    <property type="molecule type" value="Genomic_DNA"/>
</dbReference>